<name>A0ABY5ZXW7_9BURK</name>
<keyword evidence="1 5" id="KW-0808">Transferase</keyword>
<accession>A0ABY5ZXW7</accession>
<gene>
    <name evidence="5" type="ORF">N4T19_21970</name>
</gene>
<feature type="compositionally biased region" description="Basic and acidic residues" evidence="3">
    <location>
        <begin position="13"/>
        <end position="23"/>
    </location>
</feature>
<dbReference type="Pfam" id="PF05175">
    <property type="entry name" value="MTS"/>
    <property type="match status" value="1"/>
</dbReference>
<organism evidence="5 6">
    <name type="scientific">Comamonas squillarum</name>
    <dbReference type="NCBI Taxonomy" id="2977320"/>
    <lineage>
        <taxon>Bacteria</taxon>
        <taxon>Pseudomonadati</taxon>
        <taxon>Pseudomonadota</taxon>
        <taxon>Betaproteobacteria</taxon>
        <taxon>Burkholderiales</taxon>
        <taxon>Comamonadaceae</taxon>
        <taxon>Comamonas</taxon>
    </lineage>
</organism>
<dbReference type="RefSeq" id="WP_182345147.1">
    <property type="nucleotide sequence ID" value="NZ_CP104377.1"/>
</dbReference>
<feature type="region of interest" description="Disordered" evidence="3">
    <location>
        <begin position="81"/>
        <end position="101"/>
    </location>
</feature>
<dbReference type="GO" id="GO:0008168">
    <property type="term" value="F:methyltransferase activity"/>
    <property type="evidence" value="ECO:0007669"/>
    <property type="project" value="UniProtKB-KW"/>
</dbReference>
<feature type="region of interest" description="Disordered" evidence="3">
    <location>
        <begin position="1"/>
        <end position="23"/>
    </location>
</feature>
<dbReference type="Gene3D" id="3.40.50.150">
    <property type="entry name" value="Vaccinia Virus protein VP39"/>
    <property type="match status" value="1"/>
</dbReference>
<evidence type="ECO:0000256" key="2">
    <source>
        <dbReference type="ARBA" id="ARBA00022691"/>
    </source>
</evidence>
<protein>
    <submittedName>
        <fullName evidence="5">Class I SAM-dependent methyltransferase</fullName>
    </submittedName>
</protein>
<keyword evidence="2" id="KW-0949">S-adenosyl-L-methionine</keyword>
<dbReference type="SUPFAM" id="SSF53335">
    <property type="entry name" value="S-adenosyl-L-methionine-dependent methyltransferases"/>
    <property type="match status" value="1"/>
</dbReference>
<dbReference type="PANTHER" id="PTHR18895">
    <property type="entry name" value="HEMK METHYLTRANSFERASE"/>
    <property type="match status" value="1"/>
</dbReference>
<evidence type="ECO:0000313" key="5">
    <source>
        <dbReference type="EMBL" id="UXC18321.1"/>
    </source>
</evidence>
<evidence type="ECO:0000256" key="1">
    <source>
        <dbReference type="ARBA" id="ARBA00022603"/>
    </source>
</evidence>
<dbReference type="GO" id="GO:0032259">
    <property type="term" value="P:methylation"/>
    <property type="evidence" value="ECO:0007669"/>
    <property type="project" value="UniProtKB-KW"/>
</dbReference>
<dbReference type="PROSITE" id="PS00092">
    <property type="entry name" value="N6_MTASE"/>
    <property type="match status" value="1"/>
</dbReference>
<dbReference type="InterPro" id="IPR029063">
    <property type="entry name" value="SAM-dependent_MTases_sf"/>
</dbReference>
<dbReference type="InterPro" id="IPR002052">
    <property type="entry name" value="DNA_methylase_N6_adenine_CS"/>
</dbReference>
<proteinExistence type="predicted"/>
<sequence>MTTAQPESFPTIHWEEGGEPRSARWRCERGTGPTARVVLADDTMPADVAYRLACEGSALLWRGDFQNARMLLQSLARRLDKTGERKAKKKPAAASATGMPTPQVALPFHQQRHLQAQRARVLSMVLIELDPQYAISLRRAPQVQAACVDAWGEPAGDLPQVVSLRELQALVGAHEWRKKGVEIPALAKLAPKAYDRIHPHYGVFSPVRGEYVDLIAQAPLPTALAKQSLAYDIGTGTGVIAAVLARRGIQKVLATDTDPRALACAKENLQRLGVDQRVELAQTDLFPEGKAALVVCNPPWVPAKPSAPVERAVYDEGSRMLRGFLAGVPAHLVPGGEAWLILSDFAEHLGLRSREELLSWIAEAGLQVVGKNQIRPRHAKAQDAANPLHQARAAEMTTLWRLQVAW</sequence>
<evidence type="ECO:0000313" key="6">
    <source>
        <dbReference type="Proteomes" id="UP001058290"/>
    </source>
</evidence>
<keyword evidence="6" id="KW-1185">Reference proteome</keyword>
<dbReference type="Proteomes" id="UP001058290">
    <property type="component" value="Chromosome"/>
</dbReference>
<dbReference type="EMBL" id="CP104377">
    <property type="protein sequence ID" value="UXC18321.1"/>
    <property type="molecule type" value="Genomic_DNA"/>
</dbReference>
<dbReference type="CDD" id="cd02440">
    <property type="entry name" value="AdoMet_MTases"/>
    <property type="match status" value="1"/>
</dbReference>
<dbReference type="InterPro" id="IPR050320">
    <property type="entry name" value="N5-glutamine_MTase"/>
</dbReference>
<evidence type="ECO:0000256" key="3">
    <source>
        <dbReference type="SAM" id="MobiDB-lite"/>
    </source>
</evidence>
<reference evidence="5" key="1">
    <citation type="submission" date="2022-09" db="EMBL/GenBank/DDBJ databases">
        <title>Bacterial diversity in gut of crayfish and pufferfish.</title>
        <authorList>
            <person name="Huang Y."/>
        </authorList>
    </citation>
    <scope>NUCLEOTIDE SEQUENCE</scope>
    <source>
        <strain evidence="5">PR12</strain>
    </source>
</reference>
<keyword evidence="1 5" id="KW-0489">Methyltransferase</keyword>
<dbReference type="PANTHER" id="PTHR18895:SF74">
    <property type="entry name" value="MTRF1L RELEASE FACTOR GLUTAMINE METHYLTRANSFERASE"/>
    <property type="match status" value="1"/>
</dbReference>
<dbReference type="InterPro" id="IPR007848">
    <property type="entry name" value="Small_mtfrase_dom"/>
</dbReference>
<evidence type="ECO:0000259" key="4">
    <source>
        <dbReference type="Pfam" id="PF05175"/>
    </source>
</evidence>
<feature type="domain" description="Methyltransferase small" evidence="4">
    <location>
        <begin position="198"/>
        <end position="345"/>
    </location>
</feature>